<dbReference type="GO" id="GO:0016102">
    <property type="term" value="P:diterpenoid biosynthetic process"/>
    <property type="evidence" value="ECO:0007669"/>
    <property type="project" value="InterPro"/>
</dbReference>
<dbReference type="InterPro" id="IPR044814">
    <property type="entry name" value="Terpene_cyclase_plant_C1"/>
</dbReference>
<dbReference type="InterPro" id="IPR036965">
    <property type="entry name" value="Terpene_synth_N_sf"/>
</dbReference>
<feature type="domain" description="Terpene synthase N-terminal" evidence="5">
    <location>
        <begin position="66"/>
        <end position="235"/>
    </location>
</feature>
<dbReference type="SUPFAM" id="SSF48239">
    <property type="entry name" value="Terpenoid cyclases/Protein prenyltransferases"/>
    <property type="match status" value="1"/>
</dbReference>
<sequence length="469" mass="54780">MFTINMQVAILAKPANYYLYNFGTNRWRVSSTSLATHLRASCSLQLDIKPADDEARRSGNYQPSAWDFNYLQSLNNHHYKEERHLERKGKLIAEVKMLLEQEMAAVQHLELIEDLQNLGLLYLFQDEIKIILNFIYNHHKCFHSNGGGAEENADLYFVALGFRLLRQDGFEVSQGVFDCFKNEEGSDFKPNLAKDTRGMLQLYEAPFLVREGEDTLEMGRQFSTKILQKKVETELIDENLLSWMCHSLELSLHWRIQRLEARWFLDAYATRPDMNPIVFELAKLDFNIVQATQQEELKHVSRWWNNIGLAKKLPFVRDRVVEAYFWAVGFIEPHQYGYQRLVIAKMVALVTTIDDVYDVYGTLHELELFTDIIKRWDTESINQLPYYMQLCYLALYNFVSELAYDILKDRGFNSIPYLHKSWVDLVEGFLEEAKWYYSGHTPSLEEYLKNASITIAAPAAIIPTLFHVS</sequence>
<dbReference type="Pfam" id="PF01397">
    <property type="entry name" value="Terpene_synth"/>
    <property type="match status" value="1"/>
</dbReference>
<keyword evidence="3" id="KW-0479">Metal-binding</keyword>
<dbReference type="InterPro" id="IPR008949">
    <property type="entry name" value="Isoprenoid_synthase_dom_sf"/>
</dbReference>
<evidence type="ECO:0000313" key="7">
    <source>
        <dbReference type="EMBL" id="QBL54245.1"/>
    </source>
</evidence>
<accession>A0A482AQY0</accession>
<dbReference type="GO" id="GO:0016099">
    <property type="term" value="P:monoterpenoid biosynthetic process"/>
    <property type="evidence" value="ECO:0007669"/>
    <property type="project" value="UniProtKB-ARBA"/>
</dbReference>
<dbReference type="Gene3D" id="1.50.10.130">
    <property type="entry name" value="Terpene synthase, N-terminal domain"/>
    <property type="match status" value="1"/>
</dbReference>
<dbReference type="EMBL" id="MH925776">
    <property type="protein sequence ID" value="QBL54245.1"/>
    <property type="molecule type" value="mRNA"/>
</dbReference>
<keyword evidence="4" id="KW-0460">Magnesium</keyword>
<dbReference type="PANTHER" id="PTHR31225:SF9">
    <property type="entry name" value="TERPENE SYNTHASE 10"/>
    <property type="match status" value="1"/>
</dbReference>
<dbReference type="SFLD" id="SFLDS00005">
    <property type="entry name" value="Isoprenoid_Synthase_Type_I"/>
    <property type="match status" value="1"/>
</dbReference>
<dbReference type="FunFam" id="1.50.10.130:FF:000001">
    <property type="entry name" value="Isoprene synthase, chloroplastic"/>
    <property type="match status" value="1"/>
</dbReference>
<evidence type="ECO:0000259" key="6">
    <source>
        <dbReference type="Pfam" id="PF03936"/>
    </source>
</evidence>
<dbReference type="Pfam" id="PF03936">
    <property type="entry name" value="Terpene_synth_C"/>
    <property type="match status" value="1"/>
</dbReference>
<dbReference type="InterPro" id="IPR034741">
    <property type="entry name" value="Terpene_cyclase-like_1_C"/>
</dbReference>
<evidence type="ECO:0000256" key="3">
    <source>
        <dbReference type="ARBA" id="ARBA00022723"/>
    </source>
</evidence>
<dbReference type="SUPFAM" id="SSF48576">
    <property type="entry name" value="Terpenoid synthases"/>
    <property type="match status" value="1"/>
</dbReference>
<dbReference type="InterPro" id="IPR005630">
    <property type="entry name" value="Terpene_synthase_metal-bd"/>
</dbReference>
<dbReference type="GO" id="GO:0000287">
    <property type="term" value="F:magnesium ion binding"/>
    <property type="evidence" value="ECO:0007669"/>
    <property type="project" value="InterPro"/>
</dbReference>
<evidence type="ECO:0000256" key="4">
    <source>
        <dbReference type="ARBA" id="ARBA00022842"/>
    </source>
</evidence>
<evidence type="ECO:0000256" key="2">
    <source>
        <dbReference type="ARBA" id="ARBA00001946"/>
    </source>
</evidence>
<dbReference type="GO" id="GO:0046248">
    <property type="term" value="P:alpha-pinene biosynthetic process"/>
    <property type="evidence" value="ECO:0007669"/>
    <property type="project" value="UniProtKB-ARBA"/>
</dbReference>
<dbReference type="AlphaFoldDB" id="A0A482AQY0"/>
<feature type="domain" description="Terpene synthase metal-binding" evidence="6">
    <location>
        <begin position="306"/>
        <end position="466"/>
    </location>
</feature>
<reference evidence="7" key="1">
    <citation type="journal article" date="2019" name="Physiol. Mol. Biol. Plants">
        <title>Terpene profiling, transcriptome analysis and characterization of cis-?-terpineol synthase from Ocimum.</title>
        <authorList>
            <person name="Anand A."/>
            <person name="Jayaramaiah R.H."/>
            <person name="Beedkar S.D."/>
            <person name="Dholakia B.B."/>
            <person name="Lavhale S.G."/>
            <person name="Punekar S.A."/>
            <person name="Gade W.N."/>
            <person name="Thulasiram H.V."/>
            <person name="Giri A.P."/>
        </authorList>
    </citation>
    <scope>NUCLEOTIDE SEQUENCE</scope>
</reference>
<proteinExistence type="evidence at transcript level"/>
<dbReference type="SFLD" id="SFLDG01019">
    <property type="entry name" value="Terpene_Cyclase_Like_1_C_Termi"/>
    <property type="match status" value="1"/>
</dbReference>
<dbReference type="PANTHER" id="PTHR31225">
    <property type="entry name" value="OS04G0344100 PROTEIN-RELATED"/>
    <property type="match status" value="1"/>
</dbReference>
<protein>
    <submittedName>
        <fullName evidence="7">Synthase 2</fullName>
    </submittedName>
</protein>
<comment type="cofactor">
    <cofactor evidence="1">
        <name>Mn(2+)</name>
        <dbReference type="ChEBI" id="CHEBI:29035"/>
    </cofactor>
</comment>
<dbReference type="InterPro" id="IPR001906">
    <property type="entry name" value="Terpene_synth_N"/>
</dbReference>
<dbReference type="GO" id="GO:0010597">
    <property type="term" value="P:green leaf volatile biosynthetic process"/>
    <property type="evidence" value="ECO:0007669"/>
    <property type="project" value="UniProtKB-ARBA"/>
</dbReference>
<evidence type="ECO:0000259" key="5">
    <source>
        <dbReference type="Pfam" id="PF01397"/>
    </source>
</evidence>
<comment type="cofactor">
    <cofactor evidence="2">
        <name>Mg(2+)</name>
        <dbReference type="ChEBI" id="CHEBI:18420"/>
    </cofactor>
</comment>
<dbReference type="CDD" id="cd00684">
    <property type="entry name" value="Terpene_cyclase_plant_C1"/>
    <property type="match status" value="1"/>
</dbReference>
<dbReference type="Gene3D" id="1.10.600.10">
    <property type="entry name" value="Farnesyl Diphosphate Synthase"/>
    <property type="match status" value="1"/>
</dbReference>
<organism evidence="7">
    <name type="scientific">Ocimum tenuiflorum</name>
    <dbReference type="NCBI Taxonomy" id="204149"/>
    <lineage>
        <taxon>Eukaryota</taxon>
        <taxon>Viridiplantae</taxon>
        <taxon>Streptophyta</taxon>
        <taxon>Embryophyta</taxon>
        <taxon>Tracheophyta</taxon>
        <taxon>Spermatophyta</taxon>
        <taxon>Magnoliopsida</taxon>
        <taxon>eudicotyledons</taxon>
        <taxon>Gunneridae</taxon>
        <taxon>Pentapetalae</taxon>
        <taxon>asterids</taxon>
        <taxon>lamiids</taxon>
        <taxon>Lamiales</taxon>
        <taxon>Lamiaceae</taxon>
        <taxon>Nepetoideae</taxon>
        <taxon>Ocimeae</taxon>
        <taxon>Ociminae</taxon>
        <taxon>Ocimum</taxon>
    </lineage>
</organism>
<evidence type="ECO:0000256" key="1">
    <source>
        <dbReference type="ARBA" id="ARBA00001936"/>
    </source>
</evidence>
<dbReference type="GO" id="GO:0050550">
    <property type="term" value="F:pinene synthase activity"/>
    <property type="evidence" value="ECO:0007669"/>
    <property type="project" value="UniProtKB-ARBA"/>
</dbReference>
<dbReference type="InterPro" id="IPR050148">
    <property type="entry name" value="Terpene_synthase-like"/>
</dbReference>
<name>A0A482AQY0_9LAMI</name>
<dbReference type="InterPro" id="IPR008930">
    <property type="entry name" value="Terpenoid_cyclase/PrenylTrfase"/>
</dbReference>